<feature type="region of interest" description="Disordered" evidence="5">
    <location>
        <begin position="1"/>
        <end position="32"/>
    </location>
</feature>
<comment type="similarity">
    <text evidence="1">Belongs to the C/M/P thioester hydrolase family.</text>
</comment>
<dbReference type="SUPFAM" id="SSF54637">
    <property type="entry name" value="Thioesterase/thiol ester dehydrase-isomerase"/>
    <property type="match status" value="2"/>
</dbReference>
<dbReference type="InterPro" id="IPR003703">
    <property type="entry name" value="Acyl_CoA_thio"/>
</dbReference>
<dbReference type="PANTHER" id="PTHR11066:SF34">
    <property type="entry name" value="ACYL-COENZYME A THIOESTERASE 8"/>
    <property type="match status" value="1"/>
</dbReference>
<dbReference type="FunFam" id="2.40.160.210:FF:000001">
    <property type="entry name" value="Acyl-CoA thioesterase II"/>
    <property type="match status" value="1"/>
</dbReference>
<dbReference type="GO" id="GO:0047617">
    <property type="term" value="F:fatty acyl-CoA hydrolase activity"/>
    <property type="evidence" value="ECO:0007669"/>
    <property type="project" value="InterPro"/>
</dbReference>
<accession>A0A813AQF2</accession>
<evidence type="ECO:0000259" key="6">
    <source>
        <dbReference type="Pfam" id="PF02551"/>
    </source>
</evidence>
<dbReference type="InterPro" id="IPR042171">
    <property type="entry name" value="Acyl-CoA_hotdog"/>
</dbReference>
<dbReference type="AlphaFoldDB" id="A0A813AQF2"/>
<evidence type="ECO:0000313" key="9">
    <source>
        <dbReference type="Proteomes" id="UP000601435"/>
    </source>
</evidence>
<comment type="caution">
    <text evidence="8">The sequence shown here is derived from an EMBL/GenBank/DDBJ whole genome shotgun (WGS) entry which is preliminary data.</text>
</comment>
<evidence type="ECO:0000313" key="8">
    <source>
        <dbReference type="EMBL" id="CAE7876391.1"/>
    </source>
</evidence>
<dbReference type="PANTHER" id="PTHR11066">
    <property type="entry name" value="ACYL-COA THIOESTERASE"/>
    <property type="match status" value="1"/>
</dbReference>
<comment type="subunit">
    <text evidence="2">Homotetramer.</text>
</comment>
<dbReference type="Proteomes" id="UP000601435">
    <property type="component" value="Unassembled WGS sequence"/>
</dbReference>
<keyword evidence="4" id="KW-0443">Lipid metabolism</keyword>
<keyword evidence="3" id="KW-0378">Hydrolase</keyword>
<dbReference type="InterPro" id="IPR025652">
    <property type="entry name" value="TesB_C"/>
</dbReference>
<evidence type="ECO:0000256" key="4">
    <source>
        <dbReference type="ARBA" id="ARBA00023098"/>
    </source>
</evidence>
<evidence type="ECO:0000256" key="1">
    <source>
        <dbReference type="ARBA" id="ARBA00006538"/>
    </source>
</evidence>
<sequence>MAGSDSGGDASEEDTKSSLEGQRKGAPEGPPQQNVFQAIVLDRIDTNLFLAKPEILWKPPGARAVFGGQVLGQSLAAASQTVAPGLSLHSLHAYFVRAGQPEHPIVYDISRVRDGNSFATRSVAARQKGEWIFTMQASFQRPEGYSVCHQARMPDVPDPESLPTEEERFTKLLHDPEIQPLAKWILSHRKKYVNPIDVRVVLDSLNWHTEEAKQMRVKYALSGLGMPSQLLWFRVRERLPDDEHVHHAVLAYQSDAGLLSTARVEMSWKSFWEARPMMASLDHAMWFHHAFPRWRADEWLLYAMYSPRLTGARGLSHGHIFTRDGWLVVSCTQEGLIRFGKDRGLPPSMRPETKVSKL</sequence>
<dbReference type="GO" id="GO:0009062">
    <property type="term" value="P:fatty acid catabolic process"/>
    <property type="evidence" value="ECO:0007669"/>
    <property type="project" value="TreeGrafter"/>
</dbReference>
<dbReference type="InterPro" id="IPR029069">
    <property type="entry name" value="HotDog_dom_sf"/>
</dbReference>
<dbReference type="EMBL" id="CAJNJA010062365">
    <property type="protein sequence ID" value="CAE7876391.1"/>
    <property type="molecule type" value="Genomic_DNA"/>
</dbReference>
<dbReference type="Gene3D" id="2.40.160.210">
    <property type="entry name" value="Acyl-CoA thioesterase, double hotdog domain"/>
    <property type="match status" value="1"/>
</dbReference>
<keyword evidence="9" id="KW-1185">Reference proteome</keyword>
<organism evidence="8 9">
    <name type="scientific">Symbiodinium necroappetens</name>
    <dbReference type="NCBI Taxonomy" id="1628268"/>
    <lineage>
        <taxon>Eukaryota</taxon>
        <taxon>Sar</taxon>
        <taxon>Alveolata</taxon>
        <taxon>Dinophyceae</taxon>
        <taxon>Suessiales</taxon>
        <taxon>Symbiodiniaceae</taxon>
        <taxon>Symbiodinium</taxon>
    </lineage>
</organism>
<dbReference type="OrthoDB" id="406775at2759"/>
<dbReference type="GO" id="GO:0006637">
    <property type="term" value="P:acyl-CoA metabolic process"/>
    <property type="evidence" value="ECO:0007669"/>
    <property type="project" value="InterPro"/>
</dbReference>
<protein>
    <submittedName>
        <fullName evidence="8">Acot8 protein</fullName>
    </submittedName>
</protein>
<proteinExistence type="inferred from homology"/>
<name>A0A813AQF2_9DINO</name>
<evidence type="ECO:0000256" key="2">
    <source>
        <dbReference type="ARBA" id="ARBA00011881"/>
    </source>
</evidence>
<dbReference type="Pfam" id="PF02551">
    <property type="entry name" value="Acyl_CoA_thio"/>
    <property type="match status" value="1"/>
</dbReference>
<reference evidence="8" key="1">
    <citation type="submission" date="2021-02" db="EMBL/GenBank/DDBJ databases">
        <authorList>
            <person name="Dougan E. K."/>
            <person name="Rhodes N."/>
            <person name="Thang M."/>
            <person name="Chan C."/>
        </authorList>
    </citation>
    <scope>NUCLEOTIDE SEQUENCE</scope>
</reference>
<evidence type="ECO:0000256" key="3">
    <source>
        <dbReference type="ARBA" id="ARBA00022801"/>
    </source>
</evidence>
<dbReference type="InterPro" id="IPR049449">
    <property type="entry name" value="TesB_ACOT8-like_N"/>
</dbReference>
<evidence type="ECO:0000256" key="5">
    <source>
        <dbReference type="SAM" id="MobiDB-lite"/>
    </source>
</evidence>
<feature type="domain" description="Acyl-CoA thioesterase 2 C-terminal" evidence="6">
    <location>
        <begin position="216"/>
        <end position="336"/>
    </location>
</feature>
<feature type="domain" description="Acyl-CoA thioesterase-like N-terminal HotDog" evidence="7">
    <location>
        <begin position="58"/>
        <end position="140"/>
    </location>
</feature>
<feature type="compositionally biased region" description="Basic and acidic residues" evidence="5">
    <location>
        <begin position="13"/>
        <end position="26"/>
    </location>
</feature>
<dbReference type="GO" id="GO:0005782">
    <property type="term" value="C:peroxisomal matrix"/>
    <property type="evidence" value="ECO:0007669"/>
    <property type="project" value="TreeGrafter"/>
</dbReference>
<dbReference type="CDD" id="cd03445">
    <property type="entry name" value="Thioesterase_II_repeat2"/>
    <property type="match status" value="1"/>
</dbReference>
<dbReference type="CDD" id="cd03444">
    <property type="entry name" value="Thioesterase_II_repeat1"/>
    <property type="match status" value="1"/>
</dbReference>
<evidence type="ECO:0000259" key="7">
    <source>
        <dbReference type="Pfam" id="PF13622"/>
    </source>
</evidence>
<gene>
    <name evidence="8" type="primary">Acot8</name>
    <name evidence="8" type="ORF">SNEC2469_LOCUS28576</name>
</gene>
<dbReference type="Pfam" id="PF13622">
    <property type="entry name" value="4HBT_3"/>
    <property type="match status" value="1"/>
</dbReference>